<dbReference type="Proteomes" id="UP000594001">
    <property type="component" value="Chromosome"/>
</dbReference>
<gene>
    <name evidence="2" type="primary">ulaG</name>
    <name evidence="2" type="ORF">CPBP_01046</name>
</gene>
<sequence>MLLALLLAGCLIGCVLMYKRWINLDHWDSKHWNSTTKQFYHHWKSDHKIITLKVLWEFMNAPKAKWPTKITPETSPVISTSDALRITNIGHATFLIQMAGLNIITDPVFSSHAGPFGKLGPKRIVDPGIAIDQLPPIDVAFISHNHYDHLDKSSVMMLATHPNITFIVPLGIKKTLLKWGVARPVIELDWWASHQINSVKVTAVPAQHWSRRALFDINKTLWMGGIIESAVGSVYFAGDTGLGSHFAEIAENFPRIDVGLLPIGSYKPRSVMKQQHMGPLDALEAHQTLKTQFLIPIHYDVFPLGKEQFLEAEDELLTEAKNLGVPKNQLKILKVGQHVQWQDTLPL</sequence>
<evidence type="ECO:0000313" key="3">
    <source>
        <dbReference type="Proteomes" id="UP000594001"/>
    </source>
</evidence>
<dbReference type="InterPro" id="IPR036866">
    <property type="entry name" value="RibonucZ/Hydroxyglut_hydro"/>
</dbReference>
<dbReference type="GO" id="GO:0005737">
    <property type="term" value="C:cytoplasm"/>
    <property type="evidence" value="ECO:0007669"/>
    <property type="project" value="TreeGrafter"/>
</dbReference>
<accession>A0A7L9RUN5</accession>
<evidence type="ECO:0000313" key="2">
    <source>
        <dbReference type="EMBL" id="QOL20262.1"/>
    </source>
</evidence>
<evidence type="ECO:0000259" key="1">
    <source>
        <dbReference type="Pfam" id="PF12706"/>
    </source>
</evidence>
<name>A0A7L9RUN5_9PROT</name>
<dbReference type="PANTHER" id="PTHR15032:SF4">
    <property type="entry name" value="N-ACYL-PHOSPHATIDYLETHANOLAMINE-HYDROLYZING PHOSPHOLIPASE D"/>
    <property type="match status" value="1"/>
</dbReference>
<dbReference type="PANTHER" id="PTHR15032">
    <property type="entry name" value="N-ACYL-PHOSPHATIDYLETHANOLAMINE-HYDROLYZING PHOSPHOLIPASE D"/>
    <property type="match status" value="1"/>
</dbReference>
<dbReference type="KEGG" id="pbal:CPBP_01046"/>
<dbReference type="InterPro" id="IPR024884">
    <property type="entry name" value="NAPE-PLD"/>
</dbReference>
<keyword evidence="3" id="KW-1185">Reference proteome</keyword>
<protein>
    <submittedName>
        <fullName evidence="2">Putative L-ascorbate-6-phosphate lactonase UlaG</fullName>
        <ecNumber evidence="2">3.1.1.-</ecNumber>
    </submittedName>
</protein>
<dbReference type="SUPFAM" id="SSF56281">
    <property type="entry name" value="Metallo-hydrolase/oxidoreductase"/>
    <property type="match status" value="1"/>
</dbReference>
<dbReference type="InterPro" id="IPR001279">
    <property type="entry name" value="Metallo-B-lactamas"/>
</dbReference>
<dbReference type="RefSeq" id="WP_350331813.1">
    <property type="nucleotide sequence ID" value="NZ_CP054719.1"/>
</dbReference>
<dbReference type="GO" id="GO:0070290">
    <property type="term" value="F:N-acylphosphatidylethanolamine-specific phospholipase D activity"/>
    <property type="evidence" value="ECO:0007669"/>
    <property type="project" value="InterPro"/>
</dbReference>
<dbReference type="Gene3D" id="3.60.15.10">
    <property type="entry name" value="Ribonuclease Z/Hydroxyacylglutathione hydrolase-like"/>
    <property type="match status" value="1"/>
</dbReference>
<proteinExistence type="predicted"/>
<organism evidence="2 3">
    <name type="scientific">Candidatus Bodocaedibacter vickermanii</name>
    <dbReference type="NCBI Taxonomy" id="2741701"/>
    <lineage>
        <taxon>Bacteria</taxon>
        <taxon>Pseudomonadati</taxon>
        <taxon>Pseudomonadota</taxon>
        <taxon>Alphaproteobacteria</taxon>
        <taxon>Holosporales</taxon>
        <taxon>Candidatus Paracaedibacteraceae</taxon>
        <taxon>Candidatus Bodocaedibacter</taxon>
    </lineage>
</organism>
<reference evidence="2 3" key="1">
    <citation type="submission" date="2020-06" db="EMBL/GenBank/DDBJ databases">
        <title>The endosymbiont of the kinetoplastid Bodo saltans is a Paracaedibacter-like alpha-proteobacterium possessing a putative toxin-antitoxin system.</title>
        <authorList>
            <person name="Midha S."/>
            <person name="Rigden D.J."/>
            <person name="Siozios S."/>
            <person name="Hurst G.D.D."/>
            <person name="Jackson A.P."/>
        </authorList>
    </citation>
    <scope>NUCLEOTIDE SEQUENCE [LARGE SCALE GENOMIC DNA]</scope>
    <source>
        <strain evidence="2">Lake Konstanz</strain>
    </source>
</reference>
<dbReference type="EC" id="3.1.1.-" evidence="2"/>
<feature type="domain" description="Metallo-beta-lactamase" evidence="1">
    <location>
        <begin position="102"/>
        <end position="299"/>
    </location>
</feature>
<dbReference type="GO" id="GO:0008270">
    <property type="term" value="F:zinc ion binding"/>
    <property type="evidence" value="ECO:0007669"/>
    <property type="project" value="InterPro"/>
</dbReference>
<dbReference type="AlphaFoldDB" id="A0A7L9RUN5"/>
<dbReference type="PIRSF" id="PIRSF038896">
    <property type="entry name" value="NAPE-PLD"/>
    <property type="match status" value="1"/>
</dbReference>
<keyword evidence="2" id="KW-0378">Hydrolase</keyword>
<dbReference type="Pfam" id="PF12706">
    <property type="entry name" value="Lactamase_B_2"/>
    <property type="match status" value="1"/>
</dbReference>
<dbReference type="EMBL" id="CP054719">
    <property type="protein sequence ID" value="QOL20262.1"/>
    <property type="molecule type" value="Genomic_DNA"/>
</dbReference>